<evidence type="ECO:0000313" key="3">
    <source>
        <dbReference type="EMBL" id="JAD34347.1"/>
    </source>
</evidence>
<name>A0A0A8ZHI9_ARUDO</name>
<dbReference type="InterPro" id="IPR021109">
    <property type="entry name" value="Peptidase_aspartic_dom_sf"/>
</dbReference>
<dbReference type="SUPFAM" id="SSF50630">
    <property type="entry name" value="Acid proteases"/>
    <property type="match status" value="1"/>
</dbReference>
<accession>A0A0A8ZHI9</accession>
<organism evidence="3">
    <name type="scientific">Arundo donax</name>
    <name type="common">Giant reed</name>
    <name type="synonym">Donax arundinaceus</name>
    <dbReference type="NCBI Taxonomy" id="35708"/>
    <lineage>
        <taxon>Eukaryota</taxon>
        <taxon>Viridiplantae</taxon>
        <taxon>Streptophyta</taxon>
        <taxon>Embryophyta</taxon>
        <taxon>Tracheophyta</taxon>
        <taxon>Spermatophyta</taxon>
        <taxon>Magnoliopsida</taxon>
        <taxon>Liliopsida</taxon>
        <taxon>Poales</taxon>
        <taxon>Poaceae</taxon>
        <taxon>PACMAD clade</taxon>
        <taxon>Arundinoideae</taxon>
        <taxon>Arundineae</taxon>
        <taxon>Arundo</taxon>
    </lineage>
</organism>
<protein>
    <recommendedName>
        <fullName evidence="2">Xylanase inhibitor C-terminal domain-containing protein</fullName>
    </recommendedName>
</protein>
<dbReference type="Pfam" id="PF14541">
    <property type="entry name" value="TAXi_C"/>
    <property type="match status" value="1"/>
</dbReference>
<dbReference type="AlphaFoldDB" id="A0A0A8ZHI9"/>
<feature type="compositionally biased region" description="Low complexity" evidence="1">
    <location>
        <begin position="64"/>
        <end position="75"/>
    </location>
</feature>
<dbReference type="InterPro" id="IPR032799">
    <property type="entry name" value="TAXi_C"/>
</dbReference>
<reference evidence="3" key="2">
    <citation type="journal article" date="2015" name="Data Brief">
        <title>Shoot transcriptome of the giant reed, Arundo donax.</title>
        <authorList>
            <person name="Barrero R.A."/>
            <person name="Guerrero F.D."/>
            <person name="Moolhuijzen P."/>
            <person name="Goolsby J.A."/>
            <person name="Tidwell J."/>
            <person name="Bellgard S.E."/>
            <person name="Bellgard M.I."/>
        </authorList>
    </citation>
    <scope>NUCLEOTIDE SEQUENCE</scope>
    <source>
        <tissue evidence="3">Shoot tissue taken approximately 20 cm above the soil surface</tissue>
    </source>
</reference>
<evidence type="ECO:0000256" key="1">
    <source>
        <dbReference type="SAM" id="MobiDB-lite"/>
    </source>
</evidence>
<dbReference type="EMBL" id="GBRH01263548">
    <property type="protein sequence ID" value="JAD34347.1"/>
    <property type="molecule type" value="Transcribed_RNA"/>
</dbReference>
<dbReference type="Gene3D" id="2.40.70.10">
    <property type="entry name" value="Acid Proteases"/>
    <property type="match status" value="1"/>
</dbReference>
<evidence type="ECO:0000259" key="2">
    <source>
        <dbReference type="Pfam" id="PF14541"/>
    </source>
</evidence>
<feature type="domain" description="Xylanase inhibitor C-terminal" evidence="2">
    <location>
        <begin position="3"/>
        <end position="45"/>
    </location>
</feature>
<sequence>MPEVVPGVACLAFRKLPRGPGIFGNVLMQEHIWEFDHKDGKLRFRKDKCINHHHLNNPNPNPNPNNSSSPNTAHA</sequence>
<proteinExistence type="predicted"/>
<reference evidence="3" key="1">
    <citation type="submission" date="2014-09" db="EMBL/GenBank/DDBJ databases">
        <authorList>
            <person name="Magalhaes I.L.F."/>
            <person name="Oliveira U."/>
            <person name="Santos F.R."/>
            <person name="Vidigal T.H.D.A."/>
            <person name="Brescovit A.D."/>
            <person name="Santos A.J."/>
        </authorList>
    </citation>
    <scope>NUCLEOTIDE SEQUENCE</scope>
    <source>
        <tissue evidence="3">Shoot tissue taken approximately 20 cm above the soil surface</tissue>
    </source>
</reference>
<feature type="region of interest" description="Disordered" evidence="1">
    <location>
        <begin position="51"/>
        <end position="75"/>
    </location>
</feature>